<reference evidence="3 4" key="1">
    <citation type="submission" date="2014-06" db="EMBL/GenBank/DDBJ databases">
        <authorList>
            <person name="Swart Estienne"/>
        </authorList>
    </citation>
    <scope>NUCLEOTIDE SEQUENCE [LARGE SCALE GENOMIC DNA]</scope>
    <source>
        <strain evidence="3 4">130c</strain>
    </source>
</reference>
<accession>A0A078A1E1</accession>
<gene>
    <name evidence="3" type="primary">Contig4035.g4320</name>
    <name evidence="3" type="ORF">STYLEM_5067</name>
</gene>
<keyword evidence="2" id="KW-0472">Membrane</keyword>
<keyword evidence="2" id="KW-1133">Transmembrane helix</keyword>
<organism evidence="3 4">
    <name type="scientific">Stylonychia lemnae</name>
    <name type="common">Ciliate</name>
    <dbReference type="NCBI Taxonomy" id="5949"/>
    <lineage>
        <taxon>Eukaryota</taxon>
        <taxon>Sar</taxon>
        <taxon>Alveolata</taxon>
        <taxon>Ciliophora</taxon>
        <taxon>Intramacronucleata</taxon>
        <taxon>Spirotrichea</taxon>
        <taxon>Stichotrichia</taxon>
        <taxon>Sporadotrichida</taxon>
        <taxon>Oxytrichidae</taxon>
        <taxon>Stylonychinae</taxon>
        <taxon>Stylonychia</taxon>
    </lineage>
</organism>
<sequence length="224" mass="26509">MIRPFDSDFQNLVEIFNEATVLITIDITFLFNQSVDDEEAKIYAGWMLISIVLLNFFTNFLVILKETIKQLIRYIAYIRMRIRIKRGVRNQMLQVTKMFKFNRISFEPYDGFDTPRALPNGNQLETIQEESLHWDRDVQVIQFEDDTQRQTHATEFKTTNTLFSKRSLGIKTYSENNFELLLKQKSINTTFDSPQKQLKSRSQSTALDSDQKELIRKKMDDTEH</sequence>
<feature type="region of interest" description="Disordered" evidence="1">
    <location>
        <begin position="192"/>
        <end position="224"/>
    </location>
</feature>
<feature type="compositionally biased region" description="Polar residues" evidence="1">
    <location>
        <begin position="192"/>
        <end position="208"/>
    </location>
</feature>
<dbReference type="Proteomes" id="UP000039865">
    <property type="component" value="Unassembled WGS sequence"/>
</dbReference>
<evidence type="ECO:0000256" key="2">
    <source>
        <dbReference type="SAM" id="Phobius"/>
    </source>
</evidence>
<evidence type="ECO:0000313" key="3">
    <source>
        <dbReference type="EMBL" id="CDW76071.1"/>
    </source>
</evidence>
<protein>
    <submittedName>
        <fullName evidence="3">Uncharacterized protein</fullName>
    </submittedName>
</protein>
<proteinExistence type="predicted"/>
<keyword evidence="2" id="KW-0812">Transmembrane</keyword>
<feature type="transmembrane region" description="Helical" evidence="2">
    <location>
        <begin position="43"/>
        <end position="64"/>
    </location>
</feature>
<name>A0A078A1E1_STYLE</name>
<evidence type="ECO:0000313" key="4">
    <source>
        <dbReference type="Proteomes" id="UP000039865"/>
    </source>
</evidence>
<dbReference type="InParanoid" id="A0A078A1E1"/>
<feature type="compositionally biased region" description="Basic and acidic residues" evidence="1">
    <location>
        <begin position="209"/>
        <end position="224"/>
    </location>
</feature>
<dbReference type="AlphaFoldDB" id="A0A078A1E1"/>
<keyword evidence="4" id="KW-1185">Reference proteome</keyword>
<dbReference type="OrthoDB" id="10676283at2759"/>
<dbReference type="EMBL" id="CCKQ01004922">
    <property type="protein sequence ID" value="CDW76071.1"/>
    <property type="molecule type" value="Genomic_DNA"/>
</dbReference>
<evidence type="ECO:0000256" key="1">
    <source>
        <dbReference type="SAM" id="MobiDB-lite"/>
    </source>
</evidence>